<evidence type="ECO:0000313" key="1">
    <source>
        <dbReference type="EMBL" id="TMQ68751.1"/>
    </source>
</evidence>
<accession>A0A538TYV1</accession>
<sequence>MRRVLVLGFLVVLVSAVAGCGRHLPLDPVSSGAAPDGRLSDRELSSLRSANLGSPGHAEGTIGPGTQYSIDVPSEWNGDLILYAHGYTNPADSIHLPDIAQLKALLLGQGFAVAYSSFSENGYALKDGVQRTEQLRGIFVSKFGRPRRVFLIGSSLGGIIVLDLAETHPEHYAGALTVCGVLGGTRAELDYIGTLRVLFDAIFPPGLLPGTLYDVPPIADFNAQIAGPVVGAIQADPSRAGLLVALMGGRLPFANGNELVASILNGLGFQLQGANDLFDRTHSHSFFENTDVVYTGPVPPPVLDHINATVARYSATPDAVNYLEHYYEPDGHLAIPFLAMATTRDPVVPIFHESIYQQRVAAAGASALLLQRLTDRYGHVNFTPAEIAANFRDLVVWVDTGVKPNP</sequence>
<dbReference type="InterPro" id="IPR029058">
    <property type="entry name" value="AB_hydrolase_fold"/>
</dbReference>
<comment type="caution">
    <text evidence="1">The sequence shown here is derived from an EMBL/GenBank/DDBJ whole genome shotgun (WGS) entry which is preliminary data.</text>
</comment>
<dbReference type="PROSITE" id="PS51257">
    <property type="entry name" value="PROKAR_LIPOPROTEIN"/>
    <property type="match status" value="1"/>
</dbReference>
<dbReference type="Proteomes" id="UP000316609">
    <property type="component" value="Unassembled WGS sequence"/>
</dbReference>
<name>A0A538TYV1_UNCEI</name>
<gene>
    <name evidence="1" type="ORF">E6K78_00095</name>
</gene>
<reference evidence="1 2" key="1">
    <citation type="journal article" date="2019" name="Nat. Microbiol.">
        <title>Mediterranean grassland soil C-N compound turnover is dependent on rainfall and depth, and is mediated by genomically divergent microorganisms.</title>
        <authorList>
            <person name="Diamond S."/>
            <person name="Andeer P.F."/>
            <person name="Li Z."/>
            <person name="Crits-Christoph A."/>
            <person name="Burstein D."/>
            <person name="Anantharaman K."/>
            <person name="Lane K.R."/>
            <person name="Thomas B.C."/>
            <person name="Pan C."/>
            <person name="Northen T.R."/>
            <person name="Banfield J.F."/>
        </authorList>
    </citation>
    <scope>NUCLEOTIDE SEQUENCE [LARGE SCALE GENOMIC DNA]</scope>
    <source>
        <strain evidence="1">WS_8</strain>
    </source>
</reference>
<evidence type="ECO:0008006" key="3">
    <source>
        <dbReference type="Google" id="ProtNLM"/>
    </source>
</evidence>
<organism evidence="1 2">
    <name type="scientific">Eiseniibacteriota bacterium</name>
    <dbReference type="NCBI Taxonomy" id="2212470"/>
    <lineage>
        <taxon>Bacteria</taxon>
        <taxon>Candidatus Eiseniibacteriota</taxon>
    </lineage>
</organism>
<dbReference type="SUPFAM" id="SSF53474">
    <property type="entry name" value="alpha/beta-Hydrolases"/>
    <property type="match status" value="2"/>
</dbReference>
<evidence type="ECO:0000313" key="2">
    <source>
        <dbReference type="Proteomes" id="UP000316609"/>
    </source>
</evidence>
<protein>
    <recommendedName>
        <fullName evidence="3">Alpha/beta hydrolase</fullName>
    </recommendedName>
</protein>
<dbReference type="Gene3D" id="3.40.50.1820">
    <property type="entry name" value="alpha/beta hydrolase"/>
    <property type="match status" value="1"/>
</dbReference>
<dbReference type="EMBL" id="VBOY01000002">
    <property type="protein sequence ID" value="TMQ68751.1"/>
    <property type="molecule type" value="Genomic_DNA"/>
</dbReference>
<proteinExistence type="predicted"/>
<dbReference type="AlphaFoldDB" id="A0A538TYV1"/>